<feature type="transmembrane region" description="Helical" evidence="2">
    <location>
        <begin position="247"/>
        <end position="278"/>
    </location>
</feature>
<feature type="region of interest" description="Disordered" evidence="1">
    <location>
        <begin position="34"/>
        <end position="67"/>
    </location>
</feature>
<evidence type="ECO:0000256" key="2">
    <source>
        <dbReference type="SAM" id="Phobius"/>
    </source>
</evidence>
<protein>
    <submittedName>
        <fullName evidence="4">Uncharacterized protein</fullName>
    </submittedName>
</protein>
<evidence type="ECO:0000313" key="5">
    <source>
        <dbReference type="Proteomes" id="UP000663419"/>
    </source>
</evidence>
<name>A0A8A1LCV8_AJEC8</name>
<gene>
    <name evidence="4" type="ORF">I7I53_07342</name>
</gene>
<sequence length="322" mass="35167">MMKPIALLQSMFLVHALCAPALLSKIVLSGADTDLDKSSSSTLPYQTTVYSSTGERQPRRNSSGQNLSTRQLKLLRDLSLNHISYQELQEIISWLNDKWPAADDLIQSIQQLVDIGLSDSRSSPLPDPPSDTHDKPLPTAVLMYLGNQVGHKQSTAPNSRTTLNPAEFAEERLTHASISASLEIIYPPQETSIISSLLTIPFSASQPAAAAAAAATTATNSDKSLFATLKAMDIIDELIIWTAERPFWAALFSIYALVLLFLISVVIVEVGDFVWALISTKIPSWRRVILSGPERRLVAVPAAENDEKRMGVNYGSCCEMDG</sequence>
<feature type="signal peptide" evidence="3">
    <location>
        <begin position="1"/>
        <end position="16"/>
    </location>
</feature>
<proteinExistence type="predicted"/>
<organism evidence="4 5">
    <name type="scientific">Ajellomyces capsulatus (strain H88)</name>
    <name type="common">Darling's disease fungus</name>
    <name type="synonym">Histoplasma capsulatum</name>
    <dbReference type="NCBI Taxonomy" id="544711"/>
    <lineage>
        <taxon>Eukaryota</taxon>
        <taxon>Fungi</taxon>
        <taxon>Dikarya</taxon>
        <taxon>Ascomycota</taxon>
        <taxon>Pezizomycotina</taxon>
        <taxon>Eurotiomycetes</taxon>
        <taxon>Eurotiomycetidae</taxon>
        <taxon>Onygenales</taxon>
        <taxon>Ajellomycetaceae</taxon>
        <taxon>Histoplasma</taxon>
    </lineage>
</organism>
<accession>A0A8A1LCV8</accession>
<keyword evidence="2" id="KW-0812">Transmembrane</keyword>
<reference evidence="4" key="1">
    <citation type="submission" date="2021-01" db="EMBL/GenBank/DDBJ databases">
        <title>Chromosome-level genome assembly of a human fungal pathogen reveals clustering of transcriptionally co-regulated genes.</title>
        <authorList>
            <person name="Voorhies M."/>
            <person name="Cohen S."/>
            <person name="Shea T.P."/>
            <person name="Petrus S."/>
            <person name="Munoz J.F."/>
            <person name="Poplawski S."/>
            <person name="Goldman W.E."/>
            <person name="Michael T."/>
            <person name="Cuomo C.A."/>
            <person name="Sil A."/>
            <person name="Beyhan S."/>
        </authorList>
    </citation>
    <scope>NUCLEOTIDE SEQUENCE</scope>
    <source>
        <strain evidence="4">H88</strain>
    </source>
</reference>
<evidence type="ECO:0000256" key="1">
    <source>
        <dbReference type="SAM" id="MobiDB-lite"/>
    </source>
</evidence>
<keyword evidence="3" id="KW-0732">Signal</keyword>
<dbReference type="VEuPathDB" id="FungiDB:I7I53_07342"/>
<dbReference type="AlphaFoldDB" id="A0A8A1LCV8"/>
<keyword evidence="2" id="KW-1133">Transmembrane helix</keyword>
<feature type="compositionally biased region" description="Polar residues" evidence="1">
    <location>
        <begin position="42"/>
        <end position="67"/>
    </location>
</feature>
<dbReference type="EMBL" id="CP069103">
    <property type="protein sequence ID" value="QSS51889.1"/>
    <property type="molecule type" value="Genomic_DNA"/>
</dbReference>
<evidence type="ECO:0000256" key="3">
    <source>
        <dbReference type="SAM" id="SignalP"/>
    </source>
</evidence>
<evidence type="ECO:0000313" key="4">
    <source>
        <dbReference type="EMBL" id="QSS51889.1"/>
    </source>
</evidence>
<feature type="chain" id="PRO_5034356330" evidence="3">
    <location>
        <begin position="17"/>
        <end position="322"/>
    </location>
</feature>
<dbReference type="Proteomes" id="UP000663419">
    <property type="component" value="Chromosome 2"/>
</dbReference>
<keyword evidence="2" id="KW-0472">Membrane</keyword>